<comment type="similarity">
    <text evidence="1">Belongs to the Rab GDI family.</text>
</comment>
<accession>A0ABP0L341</accession>
<organism evidence="2 3">
    <name type="scientific">Durusdinium trenchii</name>
    <dbReference type="NCBI Taxonomy" id="1381693"/>
    <lineage>
        <taxon>Eukaryota</taxon>
        <taxon>Sar</taxon>
        <taxon>Alveolata</taxon>
        <taxon>Dinophyceae</taxon>
        <taxon>Suessiales</taxon>
        <taxon>Symbiodiniaceae</taxon>
        <taxon>Durusdinium</taxon>
    </lineage>
</organism>
<evidence type="ECO:0008006" key="4">
    <source>
        <dbReference type="Google" id="ProtNLM"/>
    </source>
</evidence>
<dbReference type="Gene3D" id="3.30.519.10">
    <property type="entry name" value="Guanine Nucleotide Dissociation Inhibitor, domain 2"/>
    <property type="match status" value="1"/>
</dbReference>
<gene>
    <name evidence="2" type="ORF">CCMP2556_LOCUS18896</name>
</gene>
<dbReference type="Proteomes" id="UP001642484">
    <property type="component" value="Unassembled WGS sequence"/>
</dbReference>
<dbReference type="InterPro" id="IPR036188">
    <property type="entry name" value="FAD/NAD-bd_sf"/>
</dbReference>
<evidence type="ECO:0000313" key="2">
    <source>
        <dbReference type="EMBL" id="CAK9033019.1"/>
    </source>
</evidence>
<evidence type="ECO:0000256" key="1">
    <source>
        <dbReference type="ARBA" id="ARBA00005593"/>
    </source>
</evidence>
<dbReference type="InterPro" id="IPR018203">
    <property type="entry name" value="GDP_dissociation_inhibitor"/>
</dbReference>
<keyword evidence="3" id="KW-1185">Reference proteome</keyword>
<evidence type="ECO:0000313" key="3">
    <source>
        <dbReference type="Proteomes" id="UP001642484"/>
    </source>
</evidence>
<dbReference type="SUPFAM" id="SSF54373">
    <property type="entry name" value="FAD-linked reductases, C-terminal domain"/>
    <property type="match status" value="1"/>
</dbReference>
<reference evidence="2 3" key="1">
    <citation type="submission" date="2024-02" db="EMBL/GenBank/DDBJ databases">
        <authorList>
            <person name="Chen Y."/>
            <person name="Shah S."/>
            <person name="Dougan E. K."/>
            <person name="Thang M."/>
            <person name="Chan C."/>
        </authorList>
    </citation>
    <scope>NUCLEOTIDE SEQUENCE [LARGE SCALE GENOMIC DNA]</scope>
</reference>
<dbReference type="Gene3D" id="3.50.50.60">
    <property type="entry name" value="FAD/NAD(P)-binding domain"/>
    <property type="match status" value="1"/>
</dbReference>
<dbReference type="Pfam" id="PF00996">
    <property type="entry name" value="GDI"/>
    <property type="match status" value="2"/>
</dbReference>
<dbReference type="PANTHER" id="PTHR11787:SF4">
    <property type="entry name" value="CHM, RAB ESCORT PROTEIN 1"/>
    <property type="match status" value="1"/>
</dbReference>
<comment type="caution">
    <text evidence="2">The sequence shown here is derived from an EMBL/GenBank/DDBJ whole genome shotgun (WGS) entry which is preliminary data.</text>
</comment>
<sequence length="497" mass="55318">MNGIRRKKNELLRNPSAFSTSAVRRPFGSGLDLSPRLLYGRSEHVDVLIESGVARYLEFQGLKFTRVLTSEGLISVPLTKSEIFQDAHLSKAEKRMLMRFITSIQPYVSSLAFQSAAQLGVDQAAKIKGPSDLLVELVGPSATRVLWAWHLDNGVPHARGLRSWQEKPHCLRNLSERLQDFITYSICLWDWAPTEAFPQLSWRNGRAWDLVTTESTGECSGREALERLGAFISSLGLYGRGTSMPLLFPMYGIGEVSQGYTRLCAVHRGVYALRTREEDGTMQLSGLVTCRGEQIKASRLVAACGELLQDQVPSQSSSQHCRRMTVLLSSPPLGEEGVSLCVVPPQSLDPPLQNVVQVLQLDFSSGACPHGYFLAHLSQASISDPGPLPFADLDRVLEELLKRSPKTACIFRCRYLQRPRDVATRWDVSTRTGGFMERCLHEERLAVVSDPPAVPQLLEMSGSLEELEHFNQQMQVRRCLIACLPIVCRDLQIEGLA</sequence>
<dbReference type="PANTHER" id="PTHR11787">
    <property type="entry name" value="RAB GDP-DISSOCIATION INHIBITOR"/>
    <property type="match status" value="1"/>
</dbReference>
<dbReference type="EMBL" id="CAXAMN010010890">
    <property type="protein sequence ID" value="CAK9033019.1"/>
    <property type="molecule type" value="Genomic_DNA"/>
</dbReference>
<proteinExistence type="inferred from homology"/>
<dbReference type="SUPFAM" id="SSF51905">
    <property type="entry name" value="FAD/NAD(P)-binding domain"/>
    <property type="match status" value="1"/>
</dbReference>
<protein>
    <recommendedName>
        <fullName evidence="4">Amine oxidase domain-containing protein</fullName>
    </recommendedName>
</protein>
<name>A0ABP0L341_9DINO</name>